<keyword evidence="9" id="KW-1185">Reference proteome</keyword>
<evidence type="ECO:0000256" key="2">
    <source>
        <dbReference type="ARBA" id="ARBA00005582"/>
    </source>
</evidence>
<name>A0A4Q7UX72_PSEST</name>
<feature type="binding site" evidence="6">
    <location>
        <position position="103"/>
    </location>
    <ligand>
        <name>Mg(2+)</name>
        <dbReference type="ChEBI" id="CHEBI:18420"/>
    </ligand>
</feature>
<dbReference type="GO" id="GO:0016817">
    <property type="term" value="F:hydrolase activity, acting on acid anhydrides"/>
    <property type="evidence" value="ECO:0007669"/>
    <property type="project" value="InterPro"/>
</dbReference>
<feature type="domain" description="Nudix hydrolase" evidence="7">
    <location>
        <begin position="49"/>
        <end position="191"/>
    </location>
</feature>
<dbReference type="Gene3D" id="3.90.79.10">
    <property type="entry name" value="Nucleoside Triphosphate Pyrophosphohydrolase"/>
    <property type="match status" value="1"/>
</dbReference>
<evidence type="ECO:0000256" key="5">
    <source>
        <dbReference type="ARBA" id="ARBA00022842"/>
    </source>
</evidence>
<dbReference type="SUPFAM" id="SSF55811">
    <property type="entry name" value="Nudix"/>
    <property type="match status" value="1"/>
</dbReference>
<feature type="binding site" evidence="6">
    <location>
        <position position="107"/>
    </location>
    <ligand>
        <name>Mg(2+)</name>
        <dbReference type="ChEBI" id="CHEBI:18420"/>
    </ligand>
</feature>
<evidence type="ECO:0000313" key="9">
    <source>
        <dbReference type="Proteomes" id="UP000291591"/>
    </source>
</evidence>
<evidence type="ECO:0000256" key="3">
    <source>
        <dbReference type="ARBA" id="ARBA00022723"/>
    </source>
</evidence>
<dbReference type="PANTHER" id="PTHR43736">
    <property type="entry name" value="ADP-RIBOSE PYROPHOSPHATASE"/>
    <property type="match status" value="1"/>
</dbReference>
<keyword evidence="3 6" id="KW-0479">Metal-binding</keyword>
<dbReference type="PROSITE" id="PS51462">
    <property type="entry name" value="NUDIX"/>
    <property type="match status" value="1"/>
</dbReference>
<comment type="caution">
    <text evidence="8">The sequence shown here is derived from an EMBL/GenBank/DDBJ whole genome shotgun (WGS) entry which is preliminary data.</text>
</comment>
<dbReference type="InterPro" id="IPR020084">
    <property type="entry name" value="NUDIX_hydrolase_CS"/>
</dbReference>
<dbReference type="InterPro" id="IPR015797">
    <property type="entry name" value="NUDIX_hydrolase-like_dom_sf"/>
</dbReference>
<dbReference type="PROSITE" id="PS00893">
    <property type="entry name" value="NUDIX_BOX"/>
    <property type="match status" value="1"/>
</dbReference>
<dbReference type="Proteomes" id="UP000291591">
    <property type="component" value="Unassembled WGS sequence"/>
</dbReference>
<keyword evidence="5 6" id="KW-0460">Magnesium</keyword>
<proteinExistence type="inferred from homology"/>
<gene>
    <name evidence="8" type="ORF">EV383_3268</name>
</gene>
<accession>A0A4Q7UX72</accession>
<dbReference type="Pfam" id="PF00293">
    <property type="entry name" value="NUDIX"/>
    <property type="match status" value="1"/>
</dbReference>
<dbReference type="PANTHER" id="PTHR43736:SF1">
    <property type="entry name" value="DIHYDRONEOPTERIN TRIPHOSPHATE DIPHOSPHATASE"/>
    <property type="match status" value="1"/>
</dbReference>
<keyword evidence="4" id="KW-0378">Hydrolase</keyword>
<comment type="cofactor">
    <cofactor evidence="1">
        <name>Mg(2+)</name>
        <dbReference type="ChEBI" id="CHEBI:18420"/>
    </cofactor>
</comment>
<organism evidence="8 9">
    <name type="scientific">Pseudonocardia sediminis</name>
    <dbReference type="NCBI Taxonomy" id="1397368"/>
    <lineage>
        <taxon>Bacteria</taxon>
        <taxon>Bacillati</taxon>
        <taxon>Actinomycetota</taxon>
        <taxon>Actinomycetes</taxon>
        <taxon>Pseudonocardiales</taxon>
        <taxon>Pseudonocardiaceae</taxon>
        <taxon>Pseudonocardia</taxon>
    </lineage>
</organism>
<sequence length="200" mass="21674">MYPATSGCHGPRCDDPCVTDPARERIALYDADGRVVGEADRGEVYARSLWHGTSATLLRSTDGARVYVHRRSDDKLVMAGLYDCWAGGVIDAGESPDDAAARELAEELGITGVALEHLFTRAWDASAEGADTGPGTGPYGLRAHVFAYQAFSDGPVVHQPSEIAEGGWMEIDELRRRLDDPSWPFVPDGRAAARRWLSSL</sequence>
<dbReference type="InterPro" id="IPR000086">
    <property type="entry name" value="NUDIX_hydrolase_dom"/>
</dbReference>
<reference evidence="8 9" key="1">
    <citation type="submission" date="2019-02" db="EMBL/GenBank/DDBJ databases">
        <title>Sequencing the genomes of 1000 actinobacteria strains.</title>
        <authorList>
            <person name="Klenk H.-P."/>
        </authorList>
    </citation>
    <scope>NUCLEOTIDE SEQUENCE [LARGE SCALE GENOMIC DNA]</scope>
    <source>
        <strain evidence="8 9">DSM 45779</strain>
    </source>
</reference>
<evidence type="ECO:0000256" key="4">
    <source>
        <dbReference type="ARBA" id="ARBA00022801"/>
    </source>
</evidence>
<dbReference type="InterPro" id="IPR024195">
    <property type="entry name" value="NUDIX_hydrolase_YfcD_pred"/>
</dbReference>
<dbReference type="PIRSF" id="PIRSF017340">
    <property type="entry name" value="Nudix_hydro"/>
    <property type="match status" value="1"/>
</dbReference>
<comment type="similarity">
    <text evidence="2">Belongs to the Nudix hydrolase family.</text>
</comment>
<evidence type="ECO:0000313" key="8">
    <source>
        <dbReference type="EMBL" id="RZT86375.1"/>
    </source>
</evidence>
<dbReference type="EMBL" id="SHKL01000001">
    <property type="protein sequence ID" value="RZT86375.1"/>
    <property type="molecule type" value="Genomic_DNA"/>
</dbReference>
<dbReference type="GO" id="GO:0046872">
    <property type="term" value="F:metal ion binding"/>
    <property type="evidence" value="ECO:0007669"/>
    <property type="project" value="UniProtKB-KW"/>
</dbReference>
<protein>
    <submittedName>
        <fullName evidence="8">8-oxo-dGTP pyrophosphatase MutT (NUDIX family)</fullName>
    </submittedName>
</protein>
<evidence type="ECO:0000256" key="1">
    <source>
        <dbReference type="ARBA" id="ARBA00001946"/>
    </source>
</evidence>
<evidence type="ECO:0000259" key="7">
    <source>
        <dbReference type="PROSITE" id="PS51462"/>
    </source>
</evidence>
<evidence type="ECO:0000256" key="6">
    <source>
        <dbReference type="PIRSR" id="PIRSR017340-1"/>
    </source>
</evidence>
<dbReference type="AlphaFoldDB" id="A0A4Q7UX72"/>